<dbReference type="SUPFAM" id="SSF53850">
    <property type="entry name" value="Periplasmic binding protein-like II"/>
    <property type="match status" value="1"/>
</dbReference>
<dbReference type="PANTHER" id="PTHR30537">
    <property type="entry name" value="HTH-TYPE TRANSCRIPTIONAL REGULATOR"/>
    <property type="match status" value="1"/>
</dbReference>
<keyword evidence="7" id="KW-1185">Reference proteome</keyword>
<evidence type="ECO:0000256" key="4">
    <source>
        <dbReference type="ARBA" id="ARBA00023163"/>
    </source>
</evidence>
<dbReference type="EMBL" id="FRCX01000008">
    <property type="protein sequence ID" value="SHN36775.1"/>
    <property type="molecule type" value="Genomic_DNA"/>
</dbReference>
<dbReference type="CDD" id="cd08422">
    <property type="entry name" value="PBP2_CrgA_like"/>
    <property type="match status" value="1"/>
</dbReference>
<dbReference type="InterPro" id="IPR036390">
    <property type="entry name" value="WH_DNA-bd_sf"/>
</dbReference>
<keyword evidence="3 6" id="KW-0238">DNA-binding</keyword>
<dbReference type="InterPro" id="IPR036388">
    <property type="entry name" value="WH-like_DNA-bd_sf"/>
</dbReference>
<keyword evidence="2" id="KW-0805">Transcription regulation</keyword>
<dbReference type="InterPro" id="IPR058163">
    <property type="entry name" value="LysR-type_TF_proteobact-type"/>
</dbReference>
<sequence>MLNRLEMLRIFVAAAEARNFKEAAARLGISPQAVTRAVQDLEAAQGELLFHRNTRGVQITTYGEHLAAQARDSVQRLDALFQPATEAAPSQPEGLVRLTAPVALGRRLILPVLHRLGNQHPLLRFDVQLSDTHADVVDDRIDIGVRYGSLHDSRYVARRVASPPFRTVGTPELVAQYGKPKTLEQLHELPTTSLRDLSTGRPWPWYFAGGQHISPVNPRFLSNDSEAEFEAILAGRGFGQLPGFMADEHIASGRLVPVLQKLQPDAWDIYVYRPQRGPVPARIRLVFDALVSSLGMG</sequence>
<dbReference type="Pfam" id="PF03466">
    <property type="entry name" value="LysR_substrate"/>
    <property type="match status" value="1"/>
</dbReference>
<dbReference type="GO" id="GO:0043565">
    <property type="term" value="F:sequence-specific DNA binding"/>
    <property type="evidence" value="ECO:0007669"/>
    <property type="project" value="TreeGrafter"/>
</dbReference>
<dbReference type="InterPro" id="IPR005119">
    <property type="entry name" value="LysR_subst-bd"/>
</dbReference>
<evidence type="ECO:0000256" key="2">
    <source>
        <dbReference type="ARBA" id="ARBA00023015"/>
    </source>
</evidence>
<dbReference type="InterPro" id="IPR000847">
    <property type="entry name" value="LysR_HTH_N"/>
</dbReference>
<dbReference type="Proteomes" id="UP000184339">
    <property type="component" value="Unassembled WGS sequence"/>
</dbReference>
<feature type="domain" description="HTH lysR-type" evidence="5">
    <location>
        <begin position="1"/>
        <end position="60"/>
    </location>
</feature>
<dbReference type="PROSITE" id="PS50931">
    <property type="entry name" value="HTH_LYSR"/>
    <property type="match status" value="1"/>
</dbReference>
<dbReference type="Pfam" id="PF00126">
    <property type="entry name" value="HTH_1"/>
    <property type="match status" value="1"/>
</dbReference>
<evidence type="ECO:0000313" key="7">
    <source>
        <dbReference type="Proteomes" id="UP000184339"/>
    </source>
</evidence>
<evidence type="ECO:0000259" key="5">
    <source>
        <dbReference type="PROSITE" id="PS50931"/>
    </source>
</evidence>
<dbReference type="OrthoDB" id="8523827at2"/>
<dbReference type="Gene3D" id="3.40.190.290">
    <property type="match status" value="1"/>
</dbReference>
<dbReference type="SUPFAM" id="SSF46785">
    <property type="entry name" value="Winged helix' DNA-binding domain"/>
    <property type="match status" value="1"/>
</dbReference>
<protein>
    <submittedName>
        <fullName evidence="6">DNA-binding transcriptional regulator, LysR family</fullName>
    </submittedName>
</protein>
<dbReference type="STRING" id="551987.SAMN05192549_108223"/>
<dbReference type="RefSeq" id="WP_072786998.1">
    <property type="nucleotide sequence ID" value="NZ_FRCX01000008.1"/>
</dbReference>
<organism evidence="6 7">
    <name type="scientific">Duganella sacchari</name>
    <dbReference type="NCBI Taxonomy" id="551987"/>
    <lineage>
        <taxon>Bacteria</taxon>
        <taxon>Pseudomonadati</taxon>
        <taxon>Pseudomonadota</taxon>
        <taxon>Betaproteobacteria</taxon>
        <taxon>Burkholderiales</taxon>
        <taxon>Oxalobacteraceae</taxon>
        <taxon>Telluria group</taxon>
        <taxon>Duganella</taxon>
    </lineage>
</organism>
<evidence type="ECO:0000256" key="1">
    <source>
        <dbReference type="ARBA" id="ARBA00009437"/>
    </source>
</evidence>
<dbReference type="Gene3D" id="1.10.10.10">
    <property type="entry name" value="Winged helix-like DNA-binding domain superfamily/Winged helix DNA-binding domain"/>
    <property type="match status" value="1"/>
</dbReference>
<dbReference type="AlphaFoldDB" id="A0A1M7QXL2"/>
<dbReference type="GO" id="GO:0003700">
    <property type="term" value="F:DNA-binding transcription factor activity"/>
    <property type="evidence" value="ECO:0007669"/>
    <property type="project" value="InterPro"/>
</dbReference>
<evidence type="ECO:0000313" key="6">
    <source>
        <dbReference type="EMBL" id="SHN36775.1"/>
    </source>
</evidence>
<proteinExistence type="inferred from homology"/>
<evidence type="ECO:0000256" key="3">
    <source>
        <dbReference type="ARBA" id="ARBA00023125"/>
    </source>
</evidence>
<comment type="similarity">
    <text evidence="1">Belongs to the LysR transcriptional regulatory family.</text>
</comment>
<dbReference type="GO" id="GO:0006351">
    <property type="term" value="P:DNA-templated transcription"/>
    <property type="evidence" value="ECO:0007669"/>
    <property type="project" value="TreeGrafter"/>
</dbReference>
<dbReference type="PANTHER" id="PTHR30537:SF5">
    <property type="entry name" value="HTH-TYPE TRANSCRIPTIONAL ACTIVATOR TTDR-RELATED"/>
    <property type="match status" value="1"/>
</dbReference>
<gene>
    <name evidence="6" type="ORF">SAMN05192549_108223</name>
</gene>
<reference evidence="7" key="1">
    <citation type="submission" date="2016-11" db="EMBL/GenBank/DDBJ databases">
        <authorList>
            <person name="Varghese N."/>
            <person name="Submissions S."/>
        </authorList>
    </citation>
    <scope>NUCLEOTIDE SEQUENCE [LARGE SCALE GENOMIC DNA]</scope>
    <source>
        <strain evidence="7">Sac-22</strain>
    </source>
</reference>
<name>A0A1M7QXL2_9BURK</name>
<accession>A0A1M7QXL2</accession>
<keyword evidence="4" id="KW-0804">Transcription</keyword>